<evidence type="ECO:0000313" key="13">
    <source>
        <dbReference type="EMBL" id="KAG7464582.1"/>
    </source>
</evidence>
<evidence type="ECO:0000313" key="14">
    <source>
        <dbReference type="Proteomes" id="UP001046870"/>
    </source>
</evidence>
<dbReference type="Proteomes" id="UP001046870">
    <property type="component" value="Chromosome 14"/>
</dbReference>
<keyword evidence="7" id="KW-1133">Transmembrane helix</keyword>
<evidence type="ECO:0000256" key="12">
    <source>
        <dbReference type="PIRSR" id="PIRSR005557-2"/>
    </source>
</evidence>
<evidence type="ECO:0000256" key="4">
    <source>
        <dbReference type="ARBA" id="ARBA00022679"/>
    </source>
</evidence>
<organism evidence="13 14">
    <name type="scientific">Megalops atlanticus</name>
    <name type="common">Tarpon</name>
    <name type="synonym">Clupea gigantea</name>
    <dbReference type="NCBI Taxonomy" id="7932"/>
    <lineage>
        <taxon>Eukaryota</taxon>
        <taxon>Metazoa</taxon>
        <taxon>Chordata</taxon>
        <taxon>Craniata</taxon>
        <taxon>Vertebrata</taxon>
        <taxon>Euteleostomi</taxon>
        <taxon>Actinopterygii</taxon>
        <taxon>Neopterygii</taxon>
        <taxon>Teleostei</taxon>
        <taxon>Elopiformes</taxon>
        <taxon>Megalopidae</taxon>
        <taxon>Megalops</taxon>
    </lineage>
</organism>
<dbReference type="GO" id="GO:0006491">
    <property type="term" value="P:N-glycan processing"/>
    <property type="evidence" value="ECO:0007669"/>
    <property type="project" value="TreeGrafter"/>
</dbReference>
<keyword evidence="5" id="KW-0812">Transmembrane</keyword>
<dbReference type="EMBL" id="JAFDVH010000014">
    <property type="protein sequence ID" value="KAG7464582.1"/>
    <property type="molecule type" value="Genomic_DNA"/>
</dbReference>
<comment type="subcellular location">
    <subcellularLocation>
        <location evidence="1">Golgi apparatus membrane</location>
        <topology evidence="1">Single-pass type II membrane protein</topology>
    </subcellularLocation>
</comment>
<dbReference type="PANTHER" id="PTHR11987">
    <property type="entry name" value="ALPHA-2,8-SIALYLTRANSFERASE"/>
    <property type="match status" value="1"/>
</dbReference>
<comment type="caution">
    <text evidence="13">The sequence shown here is derived from an EMBL/GenBank/DDBJ whole genome shotgun (WGS) entry which is preliminary data.</text>
</comment>
<dbReference type="PIRSF" id="PIRSF005557">
    <property type="entry name" value="Sialyl_trans"/>
    <property type="match status" value="1"/>
</dbReference>
<evidence type="ECO:0000256" key="1">
    <source>
        <dbReference type="ARBA" id="ARBA00004323"/>
    </source>
</evidence>
<evidence type="ECO:0000256" key="6">
    <source>
        <dbReference type="ARBA" id="ARBA00022968"/>
    </source>
</evidence>
<keyword evidence="9" id="KW-0472">Membrane</keyword>
<evidence type="ECO:0000256" key="3">
    <source>
        <dbReference type="ARBA" id="ARBA00022676"/>
    </source>
</evidence>
<keyword evidence="4" id="KW-0808">Transferase</keyword>
<keyword evidence="10" id="KW-1015">Disulfide bond</keyword>
<keyword evidence="6" id="KW-0735">Signal-anchor</keyword>
<dbReference type="InterPro" id="IPR050943">
    <property type="entry name" value="Glycosyltr_29_Sialyltrsf"/>
</dbReference>
<keyword evidence="8" id="KW-0333">Golgi apparatus</keyword>
<comment type="similarity">
    <text evidence="2">Belongs to the glycosyltransferase 29 family.</text>
</comment>
<dbReference type="PANTHER" id="PTHR11987:SF29">
    <property type="entry name" value="ALPHA-2,8-SIALYLTRANSFERASE 8F"/>
    <property type="match status" value="1"/>
</dbReference>
<keyword evidence="14" id="KW-1185">Reference proteome</keyword>
<proteinExistence type="inferred from homology"/>
<gene>
    <name evidence="13" type="ORF">MATL_G00167130</name>
</gene>
<evidence type="ECO:0000256" key="11">
    <source>
        <dbReference type="ARBA" id="ARBA00023180"/>
    </source>
</evidence>
<keyword evidence="11" id="KW-0325">Glycoprotein</keyword>
<feature type="disulfide bond" evidence="12">
    <location>
        <begin position="151"/>
        <end position="298"/>
    </location>
</feature>
<dbReference type="GO" id="GO:0003828">
    <property type="term" value="F:alpha-N-acetylneuraminate alpha-2,8-sialyltransferase activity"/>
    <property type="evidence" value="ECO:0007669"/>
    <property type="project" value="TreeGrafter"/>
</dbReference>
<evidence type="ECO:0000256" key="7">
    <source>
        <dbReference type="ARBA" id="ARBA00022989"/>
    </source>
</evidence>
<dbReference type="InterPro" id="IPR001675">
    <property type="entry name" value="Glyco_trans_29"/>
</dbReference>
<dbReference type="InterPro" id="IPR038578">
    <property type="entry name" value="GT29-like_sf"/>
</dbReference>
<dbReference type="InterPro" id="IPR012163">
    <property type="entry name" value="Sialyl_trans"/>
</dbReference>
<dbReference type="GO" id="GO:0000139">
    <property type="term" value="C:Golgi membrane"/>
    <property type="evidence" value="ECO:0007669"/>
    <property type="project" value="UniProtKB-SubCell"/>
</dbReference>
<accession>A0A9D3T6T9</accession>
<dbReference type="Pfam" id="PF00777">
    <property type="entry name" value="Glyco_transf_29"/>
    <property type="match status" value="1"/>
</dbReference>
<keyword evidence="3" id="KW-0328">Glycosyltransferase</keyword>
<evidence type="ECO:0000256" key="5">
    <source>
        <dbReference type="ARBA" id="ARBA00022692"/>
    </source>
</evidence>
<protein>
    <submittedName>
        <fullName evidence="13">Uncharacterized protein</fullName>
    </submittedName>
</protein>
<dbReference type="OrthoDB" id="10264956at2759"/>
<dbReference type="Gene3D" id="3.90.1480.20">
    <property type="entry name" value="Glycosyl transferase family 29"/>
    <property type="match status" value="1"/>
</dbReference>
<name>A0A9D3T6T9_MEGAT</name>
<dbReference type="GO" id="GO:0009311">
    <property type="term" value="P:oligosaccharide metabolic process"/>
    <property type="evidence" value="ECO:0007669"/>
    <property type="project" value="TreeGrafter"/>
</dbReference>
<sequence length="359" mass="41038">MRDLLIFMLVCCAAFIFVTLGSYQFELWRLQQQRDSLISERELQKCKRLMEKYASVTALKKAQPKDFLEDVRDLMSCPWTVNRTQMEISRTELYYCCNATEGLILTRRNTPLGQKITYDGERKRTRVVDKFLFNMLPERTPWKSGGHLGRCAVVGNGGILRNSSCGSEINAADFVIRLNLAPINFSADVGVKTSLVTANPTQIRRGYPNLKKSPEPLAQRVSAYGNAPLLLPAFAYAFCTELSFQVHRALRPLRPKQKVVFFNPDYLLQLDRYWRRKGQRAMRLSTGLMLASMALELCDEVDLYGFWPFGFDLDKQAVPHHYYDNVGPKPGAHAMPQEFLQLLKMHSKGALKLHIGKCQ</sequence>
<evidence type="ECO:0000256" key="10">
    <source>
        <dbReference type="ARBA" id="ARBA00023157"/>
    </source>
</evidence>
<dbReference type="AlphaFoldDB" id="A0A9D3T6T9"/>
<reference evidence="13" key="1">
    <citation type="submission" date="2021-01" db="EMBL/GenBank/DDBJ databases">
        <authorList>
            <person name="Zahm M."/>
            <person name="Roques C."/>
            <person name="Cabau C."/>
            <person name="Klopp C."/>
            <person name="Donnadieu C."/>
            <person name="Jouanno E."/>
            <person name="Lampietro C."/>
            <person name="Louis A."/>
            <person name="Herpin A."/>
            <person name="Echchiki A."/>
            <person name="Berthelot C."/>
            <person name="Parey E."/>
            <person name="Roest-Crollius H."/>
            <person name="Braasch I."/>
            <person name="Postlethwait J."/>
            <person name="Bobe J."/>
            <person name="Montfort J."/>
            <person name="Bouchez O."/>
            <person name="Begum T."/>
            <person name="Mejri S."/>
            <person name="Adams A."/>
            <person name="Chen W.-J."/>
            <person name="Guiguen Y."/>
        </authorList>
    </citation>
    <scope>NUCLEOTIDE SEQUENCE</scope>
    <source>
        <strain evidence="13">YG-15Mar2019-1</strain>
        <tissue evidence="13">Brain</tissue>
    </source>
</reference>
<evidence type="ECO:0000256" key="8">
    <source>
        <dbReference type="ARBA" id="ARBA00023034"/>
    </source>
</evidence>
<evidence type="ECO:0000256" key="9">
    <source>
        <dbReference type="ARBA" id="ARBA00023136"/>
    </source>
</evidence>
<evidence type="ECO:0000256" key="2">
    <source>
        <dbReference type="ARBA" id="ARBA00006003"/>
    </source>
</evidence>